<dbReference type="GeneID" id="89974918"/>
<accession>A0AAV9N046</accession>
<dbReference type="PANTHER" id="PTHR24148:SF77">
    <property type="entry name" value="HETEROKARYON INCOMPATIBILITY DOMAIN-CONTAINING PROTEIN"/>
    <property type="match status" value="1"/>
</dbReference>
<dbReference type="Pfam" id="PF26639">
    <property type="entry name" value="Het-6_barrel"/>
    <property type="match status" value="1"/>
</dbReference>
<keyword evidence="3" id="KW-1185">Reference proteome</keyword>
<organism evidence="2 3">
    <name type="scientific">Exophiala bonariae</name>
    <dbReference type="NCBI Taxonomy" id="1690606"/>
    <lineage>
        <taxon>Eukaryota</taxon>
        <taxon>Fungi</taxon>
        <taxon>Dikarya</taxon>
        <taxon>Ascomycota</taxon>
        <taxon>Pezizomycotina</taxon>
        <taxon>Eurotiomycetes</taxon>
        <taxon>Chaetothyriomycetidae</taxon>
        <taxon>Chaetothyriales</taxon>
        <taxon>Herpotrichiellaceae</taxon>
        <taxon>Exophiala</taxon>
    </lineage>
</organism>
<name>A0AAV9N046_9EURO</name>
<evidence type="ECO:0000313" key="3">
    <source>
        <dbReference type="Proteomes" id="UP001358417"/>
    </source>
</evidence>
<dbReference type="AlphaFoldDB" id="A0AAV9N046"/>
<dbReference type="Pfam" id="PF06985">
    <property type="entry name" value="HET"/>
    <property type="match status" value="1"/>
</dbReference>
<dbReference type="RefSeq" id="XP_064702789.1">
    <property type="nucleotide sequence ID" value="XM_064850307.1"/>
</dbReference>
<protein>
    <recommendedName>
        <fullName evidence="1">Heterokaryon incompatibility domain-containing protein</fullName>
    </recommendedName>
</protein>
<proteinExistence type="predicted"/>
<comment type="caution">
    <text evidence="2">The sequence shown here is derived from an EMBL/GenBank/DDBJ whole genome shotgun (WGS) entry which is preliminary data.</text>
</comment>
<reference evidence="2 3" key="1">
    <citation type="submission" date="2023-08" db="EMBL/GenBank/DDBJ databases">
        <title>Black Yeasts Isolated from many extreme environments.</title>
        <authorList>
            <person name="Coleine C."/>
            <person name="Stajich J.E."/>
            <person name="Selbmann L."/>
        </authorList>
    </citation>
    <scope>NUCLEOTIDE SEQUENCE [LARGE SCALE GENOMIC DNA]</scope>
    <source>
        <strain evidence="2 3">CCFEE 5792</strain>
    </source>
</reference>
<dbReference type="PANTHER" id="PTHR24148">
    <property type="entry name" value="ANKYRIN REPEAT DOMAIN-CONTAINING PROTEIN 39 HOMOLOG-RELATED"/>
    <property type="match status" value="1"/>
</dbReference>
<evidence type="ECO:0000259" key="1">
    <source>
        <dbReference type="Pfam" id="PF06985"/>
    </source>
</evidence>
<dbReference type="Proteomes" id="UP001358417">
    <property type="component" value="Unassembled WGS sequence"/>
</dbReference>
<evidence type="ECO:0000313" key="2">
    <source>
        <dbReference type="EMBL" id="KAK5047227.1"/>
    </source>
</evidence>
<gene>
    <name evidence="2" type="ORF">LTR84_006749</name>
</gene>
<dbReference type="InterPro" id="IPR052895">
    <property type="entry name" value="HetReg/Transcr_Mod"/>
</dbReference>
<dbReference type="EMBL" id="JAVRRD010000026">
    <property type="protein sequence ID" value="KAK5047227.1"/>
    <property type="molecule type" value="Genomic_DNA"/>
</dbReference>
<feature type="domain" description="Heterokaryon incompatibility" evidence="1">
    <location>
        <begin position="113"/>
        <end position="273"/>
    </location>
</feature>
<sequence length="754" mass="85062">MPYYYQPLGVNDIRLLTLHPIAKDADSSSSIICTLEHVDLAQGTALNRETQACKGSNHVWPEVLMPHDFRPLFKPWKSRRRRLPLQLPISSQSSAELVESENGVPWRRVWGDYVALSYSWGPEMPKSSIILNGEPFQIRPNLHDALVLLRSCARIRQGFKIWVDSICINQADMAERNQQVSRMRDIYASAWQVVAWLGPARGDSDLAVAALQWIAARNRPFGHTNSFYHEDVHSAWLFGLRIWRSPPLRDRVYQALATFFLRQYWQRLWILQEVAIARADGPIACGNCWLTWDILRTACTFIAQDEMRFGRDIISRLRSDSQTFGRFEAGQDRVPWERHWTSERMWGLVLELTNLQQDQRAIPNNTGATDVIRPLLLGLEAQSELAEDRIYGLLGLKAIMDRAAITPIYGSSLQEIYKNFSLQLLLEGDLNTLQLVSRHGVEIYKHQKATINESSGVAISDLWKISLYITNDHLKTGQGHRTVGTVCAHSLPSWTICMICRPIPTARLRGPYRAGGSRSTPTLVKTVPNNGLLVQGILLDVITSLGASHKDEVDESYPTTPPGGPQLNAYGDLEGARTALSRTMTADTTAQGIVDTANNMEILLNGHMWRGGLQRTYAHGFSFRSILFRNRGLVLSGYTLDQLILPSRGERGQEWNDWKNFLKMERVWKEAISWAVNVAAWRRLLSTKTGRMGLAPAGARLGDSIAILVGCDMPLVLRRQELGGWIVVGACYVHGVMYGEGILDHDKFEEITLY</sequence>
<dbReference type="InterPro" id="IPR010730">
    <property type="entry name" value="HET"/>
</dbReference>